<feature type="compositionally biased region" description="Basic and acidic residues" evidence="1">
    <location>
        <begin position="10"/>
        <end position="35"/>
    </location>
</feature>
<dbReference type="AlphaFoldDB" id="A0A6V7X7Q8"/>
<feature type="region of interest" description="Disordered" evidence="1">
    <location>
        <begin position="1"/>
        <end position="71"/>
    </location>
</feature>
<evidence type="ECO:0000256" key="1">
    <source>
        <dbReference type="SAM" id="MobiDB-lite"/>
    </source>
</evidence>
<organism evidence="2 3">
    <name type="scientific">Meloidogyne enterolobii</name>
    <name type="common">Root-knot nematode worm</name>
    <name type="synonym">Meloidogyne mayaguensis</name>
    <dbReference type="NCBI Taxonomy" id="390850"/>
    <lineage>
        <taxon>Eukaryota</taxon>
        <taxon>Metazoa</taxon>
        <taxon>Ecdysozoa</taxon>
        <taxon>Nematoda</taxon>
        <taxon>Chromadorea</taxon>
        <taxon>Rhabditida</taxon>
        <taxon>Tylenchina</taxon>
        <taxon>Tylenchomorpha</taxon>
        <taxon>Tylenchoidea</taxon>
        <taxon>Meloidogynidae</taxon>
        <taxon>Meloidogyninae</taxon>
        <taxon>Meloidogyne</taxon>
    </lineage>
</organism>
<dbReference type="EMBL" id="CAJEWN010001202">
    <property type="protein sequence ID" value="CAD2195329.1"/>
    <property type="molecule type" value="Genomic_DNA"/>
</dbReference>
<feature type="region of interest" description="Disordered" evidence="1">
    <location>
        <begin position="85"/>
        <end position="115"/>
    </location>
</feature>
<sequence>MFNRNHSKSKNPEPTERDKLLKRLKDTDAIFDKILPEGNGLQDSGIGGSTGPKDDKNGEKSSKKNSGKITNKFKKLLKKKSIKEKGKEVIIEGEPEKEAEMINQEERDSNNIGENDLFSNLENELKLGSASFRFPLNVIHEDEEGVANEGASSRRSLLDIALDTMEDELENYENGNGTMQKNKQEKSEVNGNFKIEEGNEIKDEPSHSNKNQENSEKNKKNKEKVDNHTNNDLVEPEFHIPDIEPFIYNHDLKEFNNFVFKSNEELNKLYHKSTNFYQLILITEKSFL</sequence>
<protein>
    <submittedName>
        <fullName evidence="2">Uncharacterized protein</fullName>
    </submittedName>
</protein>
<proteinExistence type="predicted"/>
<accession>A0A6V7X7Q8</accession>
<dbReference type="Proteomes" id="UP000580250">
    <property type="component" value="Unassembled WGS sequence"/>
</dbReference>
<gene>
    <name evidence="2" type="ORF">MENT_LOCUS48404</name>
</gene>
<evidence type="ECO:0000313" key="2">
    <source>
        <dbReference type="EMBL" id="CAD2195329.1"/>
    </source>
</evidence>
<feature type="region of interest" description="Disordered" evidence="1">
    <location>
        <begin position="172"/>
        <end position="233"/>
    </location>
</feature>
<feature type="compositionally biased region" description="Basic and acidic residues" evidence="1">
    <location>
        <begin position="52"/>
        <end position="62"/>
    </location>
</feature>
<feature type="compositionally biased region" description="Basic and acidic residues" evidence="1">
    <location>
        <begin position="213"/>
        <end position="229"/>
    </location>
</feature>
<feature type="compositionally biased region" description="Basic and acidic residues" evidence="1">
    <location>
        <begin position="182"/>
        <end position="207"/>
    </location>
</feature>
<comment type="caution">
    <text evidence="2">The sequence shown here is derived from an EMBL/GenBank/DDBJ whole genome shotgun (WGS) entry which is preliminary data.</text>
</comment>
<evidence type="ECO:0000313" key="3">
    <source>
        <dbReference type="Proteomes" id="UP000580250"/>
    </source>
</evidence>
<feature type="compositionally biased region" description="Basic and acidic residues" evidence="1">
    <location>
        <begin position="85"/>
        <end position="109"/>
    </location>
</feature>
<reference evidence="2 3" key="1">
    <citation type="submission" date="2020-08" db="EMBL/GenBank/DDBJ databases">
        <authorList>
            <person name="Koutsovoulos G."/>
            <person name="Danchin GJ E."/>
        </authorList>
    </citation>
    <scope>NUCLEOTIDE SEQUENCE [LARGE SCALE GENOMIC DNA]</scope>
</reference>
<name>A0A6V7X7Q8_MELEN</name>